<name>A0A6J5U778_PRUAR</name>
<dbReference type="EMBL" id="CAEKDK010000003">
    <property type="protein sequence ID" value="CAB4272246.1"/>
    <property type="molecule type" value="Genomic_DNA"/>
</dbReference>
<proteinExistence type="predicted"/>
<evidence type="ECO:0000313" key="1">
    <source>
        <dbReference type="EMBL" id="CAB4272246.1"/>
    </source>
</evidence>
<organism evidence="1 2">
    <name type="scientific">Prunus armeniaca</name>
    <name type="common">Apricot</name>
    <name type="synonym">Armeniaca vulgaris</name>
    <dbReference type="NCBI Taxonomy" id="36596"/>
    <lineage>
        <taxon>Eukaryota</taxon>
        <taxon>Viridiplantae</taxon>
        <taxon>Streptophyta</taxon>
        <taxon>Embryophyta</taxon>
        <taxon>Tracheophyta</taxon>
        <taxon>Spermatophyta</taxon>
        <taxon>Magnoliopsida</taxon>
        <taxon>eudicotyledons</taxon>
        <taxon>Gunneridae</taxon>
        <taxon>Pentapetalae</taxon>
        <taxon>rosids</taxon>
        <taxon>fabids</taxon>
        <taxon>Rosales</taxon>
        <taxon>Rosaceae</taxon>
        <taxon>Amygdaloideae</taxon>
        <taxon>Amygdaleae</taxon>
        <taxon>Prunus</taxon>
    </lineage>
</organism>
<sequence>MGNMENNNINTNNNNKQWPLQCEILHNQTENLDKETPFDELHSKAYVRGYSGCRQKTEPAELFPFPSVRRVVSYGGRTHMEDTHICVGDLAKKFVYNDELSEEAISFYGVSFFHLLPLYNNSRTIPILLKVFIVNHGYNENENTKKSFLDNF</sequence>
<evidence type="ECO:0000313" key="2">
    <source>
        <dbReference type="Proteomes" id="UP000507222"/>
    </source>
</evidence>
<gene>
    <name evidence="1" type="ORF">CURHAP_LOCUS18818</name>
</gene>
<protein>
    <submittedName>
        <fullName evidence="1">Uncharacterized protein</fullName>
    </submittedName>
</protein>
<accession>A0A6J5U778</accession>
<reference evidence="1 2" key="1">
    <citation type="submission" date="2020-05" db="EMBL/GenBank/DDBJ databases">
        <authorList>
            <person name="Campoy J."/>
            <person name="Schneeberger K."/>
            <person name="Spophaly S."/>
        </authorList>
    </citation>
    <scope>NUCLEOTIDE SEQUENCE [LARGE SCALE GENOMIC DNA]</scope>
    <source>
        <strain evidence="1">PruArmRojPasFocal</strain>
    </source>
</reference>
<dbReference type="Proteomes" id="UP000507222">
    <property type="component" value="Unassembled WGS sequence"/>
</dbReference>
<dbReference type="AlphaFoldDB" id="A0A6J5U778"/>